<dbReference type="GO" id="GO:0016020">
    <property type="term" value="C:membrane"/>
    <property type="evidence" value="ECO:0007669"/>
    <property type="project" value="UniProtKB-UniRule"/>
</dbReference>
<dbReference type="Proteomes" id="UP000535415">
    <property type="component" value="Unassembled WGS sequence"/>
</dbReference>
<dbReference type="Pfam" id="PF00691">
    <property type="entry name" value="OmpA"/>
    <property type="match status" value="1"/>
</dbReference>
<dbReference type="RefSeq" id="WP_183525979.1">
    <property type="nucleotide sequence ID" value="NZ_JACIJM010000002.1"/>
</dbReference>
<dbReference type="SUPFAM" id="SSF103088">
    <property type="entry name" value="OmpA-like"/>
    <property type="match status" value="1"/>
</dbReference>
<keyword evidence="2" id="KW-0472">Membrane</keyword>
<dbReference type="CDD" id="cd13566">
    <property type="entry name" value="PBP2_phosphate"/>
    <property type="match status" value="1"/>
</dbReference>
<keyword evidence="1 3" id="KW-0732">Signal</keyword>
<protein>
    <submittedName>
        <fullName evidence="5">Phosphate transport system substrate-binding protein</fullName>
    </submittedName>
</protein>
<accession>A0A7W9BIT7</accession>
<dbReference type="InterPro" id="IPR024370">
    <property type="entry name" value="PBP_domain"/>
</dbReference>
<dbReference type="Gene3D" id="3.30.1330.60">
    <property type="entry name" value="OmpA-like domain"/>
    <property type="match status" value="1"/>
</dbReference>
<organism evidence="5 6">
    <name type="scientific">Yoonia ponticola</name>
    <dbReference type="NCBI Taxonomy" id="1524255"/>
    <lineage>
        <taxon>Bacteria</taxon>
        <taxon>Pseudomonadati</taxon>
        <taxon>Pseudomonadota</taxon>
        <taxon>Alphaproteobacteria</taxon>
        <taxon>Rhodobacterales</taxon>
        <taxon>Paracoccaceae</taxon>
        <taxon>Yoonia</taxon>
    </lineage>
</organism>
<dbReference type="InterPro" id="IPR006665">
    <property type="entry name" value="OmpA-like"/>
</dbReference>
<evidence type="ECO:0000313" key="6">
    <source>
        <dbReference type="Proteomes" id="UP000535415"/>
    </source>
</evidence>
<dbReference type="EMBL" id="JACIJM010000002">
    <property type="protein sequence ID" value="MBB5721220.1"/>
    <property type="molecule type" value="Genomic_DNA"/>
</dbReference>
<name>A0A7W9BIT7_9RHOB</name>
<evidence type="ECO:0000256" key="1">
    <source>
        <dbReference type="ARBA" id="ARBA00022729"/>
    </source>
</evidence>
<dbReference type="InterPro" id="IPR050811">
    <property type="entry name" value="Phosphate_ABC_transporter"/>
</dbReference>
<dbReference type="Gene3D" id="3.40.190.10">
    <property type="entry name" value="Periplasmic binding protein-like II"/>
    <property type="match status" value="2"/>
</dbReference>
<feature type="chain" id="PRO_5030563549" evidence="3">
    <location>
        <begin position="31"/>
        <end position="532"/>
    </location>
</feature>
<proteinExistence type="predicted"/>
<evidence type="ECO:0000259" key="4">
    <source>
        <dbReference type="PROSITE" id="PS51123"/>
    </source>
</evidence>
<evidence type="ECO:0000313" key="5">
    <source>
        <dbReference type="EMBL" id="MBB5721220.1"/>
    </source>
</evidence>
<gene>
    <name evidence="5" type="ORF">FHS72_000827</name>
</gene>
<reference evidence="5 6" key="1">
    <citation type="submission" date="2020-08" db="EMBL/GenBank/DDBJ databases">
        <title>Genomic Encyclopedia of Type Strains, Phase IV (KMG-IV): sequencing the most valuable type-strain genomes for metagenomic binning, comparative biology and taxonomic classification.</title>
        <authorList>
            <person name="Goeker M."/>
        </authorList>
    </citation>
    <scope>NUCLEOTIDE SEQUENCE [LARGE SCALE GENOMIC DNA]</scope>
    <source>
        <strain evidence="5 6">DSM 101064</strain>
    </source>
</reference>
<dbReference type="CDD" id="cd07185">
    <property type="entry name" value="OmpA_C-like"/>
    <property type="match status" value="1"/>
</dbReference>
<feature type="domain" description="OmpA-like" evidence="4">
    <location>
        <begin position="410"/>
        <end position="531"/>
    </location>
</feature>
<evidence type="ECO:0000256" key="2">
    <source>
        <dbReference type="PROSITE-ProRule" id="PRU00473"/>
    </source>
</evidence>
<feature type="signal peptide" evidence="3">
    <location>
        <begin position="1"/>
        <end position="30"/>
    </location>
</feature>
<comment type="caution">
    <text evidence="5">The sequence shown here is derived from an EMBL/GenBank/DDBJ whole genome shotgun (WGS) entry which is preliminary data.</text>
</comment>
<dbReference type="AlphaFoldDB" id="A0A7W9BIT7"/>
<dbReference type="InterPro" id="IPR036737">
    <property type="entry name" value="OmpA-like_sf"/>
</dbReference>
<dbReference type="PANTHER" id="PTHR30570">
    <property type="entry name" value="PERIPLASMIC PHOSPHATE BINDING COMPONENT OF PHOSPHATE ABC TRANSPORTER"/>
    <property type="match status" value="1"/>
</dbReference>
<keyword evidence="6" id="KW-1185">Reference proteome</keyword>
<evidence type="ECO:0000256" key="3">
    <source>
        <dbReference type="SAM" id="SignalP"/>
    </source>
</evidence>
<dbReference type="PROSITE" id="PS51123">
    <property type="entry name" value="OMPA_2"/>
    <property type="match status" value="1"/>
</dbReference>
<sequence length="532" mass="56700">MALNKKTAGRIANRALITFAVGALPMSVLASEITLTSDDGTVNLVGEFLEFKDDAYAIRTGLGDLWVAASKVRCDGDACPVIHTVPAADIVTTDIQIAGSDAVGLGMMPKLISGLATHLNVKASVAADQTDGVMLTSLVSDGVIGNYHVTSTSSGDAFATLLDGTAQFGMSSRRIRPEEVTALRDSGAGNMIAPGQEHIIAVDSLVVITHPDNTVQQISLEQLRDVYSGKITNWSELGGDDAPIAVIGREAGSGTRDVFEARIFGDDEPTLVDGAMIVDDNNKVAAQVNADPTAIGFVGYAFQQDAKPLTLINECGMAMTPDAFSAKTEEYALQRRLYLYNRDEVLDASAQSFVDFVVSQDADAAITASGFIDLGINRRAQPADSARALELIDHSGDDFENGVIAQMLEQMDGFDRLSTTFRFNTGSSRLDERGAADMARLADYLATQPDGTKVRFVGFTDGVGLFTNNHVLSQGRATQMMAELQEFAGERLATLEMDASGFGELAPTACNISEDGRAINRRVEVWIESIKS</sequence>
<dbReference type="PANTHER" id="PTHR30570:SF1">
    <property type="entry name" value="PHOSPHATE-BINDING PROTEIN PSTS"/>
    <property type="match status" value="1"/>
</dbReference>
<dbReference type="Pfam" id="PF12849">
    <property type="entry name" value="PBP_like_2"/>
    <property type="match status" value="1"/>
</dbReference>
<dbReference type="SUPFAM" id="SSF53850">
    <property type="entry name" value="Periplasmic binding protein-like II"/>
    <property type="match status" value="1"/>
</dbReference>